<dbReference type="GO" id="GO:0006086">
    <property type="term" value="P:pyruvate decarboxylation to acetyl-CoA"/>
    <property type="evidence" value="ECO:0007669"/>
    <property type="project" value="InterPro"/>
</dbReference>
<dbReference type="FunFam" id="3.40.50.970:FF:000013">
    <property type="entry name" value="Pyruvate dehydrogenase E1 component subunit alpha"/>
    <property type="match status" value="1"/>
</dbReference>
<dbReference type="SUPFAM" id="SSF52518">
    <property type="entry name" value="Thiamin diphosphate-binding fold (THDP-binding)"/>
    <property type="match status" value="1"/>
</dbReference>
<reference evidence="10 11" key="2">
    <citation type="journal article" date="2010" name="J. Bacteriol.">
        <title>Genome sequence of the polysaccharide-degrading, thermophilic anaerobe Spirochaeta thermophila DSM 6192.</title>
        <authorList>
            <person name="Angelov A."/>
            <person name="Liebl S."/>
            <person name="Ballschmiter M."/>
            <person name="Bomeke M."/>
            <person name="Lehmann R."/>
            <person name="Liesegang H."/>
            <person name="Daniel R."/>
            <person name="Liebl W."/>
        </authorList>
    </citation>
    <scope>NUCLEOTIDE SEQUENCE [LARGE SCALE GENOMIC DNA]</scope>
    <source>
        <strain evidence="11">ATCC 49972 / DSM 6192 / RI 19.B1</strain>
    </source>
</reference>
<dbReference type="PaxDb" id="665571-STHERM_c19620"/>
<dbReference type="GO" id="GO:0004739">
    <property type="term" value="F:pyruvate dehydrogenase (acetyl-transferring) activity"/>
    <property type="evidence" value="ECO:0007669"/>
    <property type="project" value="UniProtKB-UniRule"/>
</dbReference>
<reference key="1">
    <citation type="submission" date="2009-08" db="EMBL/GenBank/DDBJ databases">
        <title>The genome sequence of Spirochaeta thermophila DSM6192.</title>
        <authorList>
            <person name="Angelov A."/>
            <person name="Mientus M."/>
            <person name="Wittenberg S."/>
            <person name="Lehmann R."/>
            <person name="Liesegang H."/>
            <person name="Daniel R."/>
            <person name="Liebl W."/>
        </authorList>
    </citation>
    <scope>NUCLEOTIDE SEQUENCE</scope>
    <source>
        <strain>DSM 6192</strain>
    </source>
</reference>
<evidence type="ECO:0000256" key="8">
    <source>
        <dbReference type="RuleBase" id="RU361139"/>
    </source>
</evidence>
<dbReference type="HOGENOM" id="CLU_029393_5_0_12"/>
<dbReference type="InterPro" id="IPR001017">
    <property type="entry name" value="DH_E1"/>
</dbReference>
<evidence type="ECO:0000256" key="5">
    <source>
        <dbReference type="ARBA" id="ARBA00023002"/>
    </source>
</evidence>
<evidence type="ECO:0000256" key="4">
    <source>
        <dbReference type="ARBA" id="ARBA00014159"/>
    </source>
</evidence>
<dbReference type="NCBIfam" id="TIGR03182">
    <property type="entry name" value="PDH_E1_alph_y"/>
    <property type="match status" value="1"/>
</dbReference>
<proteinExistence type="predicted"/>
<dbReference type="EMBL" id="CP001698">
    <property type="protein sequence ID" value="ADN02897.1"/>
    <property type="molecule type" value="Genomic_DNA"/>
</dbReference>
<dbReference type="InterPro" id="IPR050642">
    <property type="entry name" value="PDH_E1_Alpha_Subunit"/>
</dbReference>
<evidence type="ECO:0000256" key="2">
    <source>
        <dbReference type="ARBA" id="ARBA00011870"/>
    </source>
</evidence>
<dbReference type="Proteomes" id="UP000001296">
    <property type="component" value="Chromosome"/>
</dbReference>
<dbReference type="Gene3D" id="3.40.50.970">
    <property type="match status" value="1"/>
</dbReference>
<gene>
    <name evidence="8" type="primary">pdhA</name>
    <name evidence="10" type="ordered locus">STHERM_c19620</name>
</gene>
<comment type="cofactor">
    <cofactor evidence="1 8">
        <name>thiamine diphosphate</name>
        <dbReference type="ChEBI" id="CHEBI:58937"/>
    </cofactor>
</comment>
<comment type="function">
    <text evidence="8">The pyruvate dehydrogenase complex catalyzes the overall conversion of pyruvate to acetyl-CoA and CO(2).</text>
</comment>
<comment type="catalytic activity">
    <reaction evidence="8">
        <text>N(6)-[(R)-lipoyl]-L-lysyl-[protein] + pyruvate + H(+) = N(6)-[(R)-S(8)-acetyldihydrolipoyl]-L-lysyl-[protein] + CO2</text>
        <dbReference type="Rhea" id="RHEA:19189"/>
        <dbReference type="Rhea" id="RHEA-COMP:10474"/>
        <dbReference type="Rhea" id="RHEA-COMP:10478"/>
        <dbReference type="ChEBI" id="CHEBI:15361"/>
        <dbReference type="ChEBI" id="CHEBI:15378"/>
        <dbReference type="ChEBI" id="CHEBI:16526"/>
        <dbReference type="ChEBI" id="CHEBI:83099"/>
        <dbReference type="ChEBI" id="CHEBI:83111"/>
        <dbReference type="EC" id="1.2.4.1"/>
    </reaction>
</comment>
<name>E0RQC1_WINT6</name>
<protein>
    <recommendedName>
        <fullName evidence="4 8">Pyruvate dehydrogenase E1 component subunit alpha</fullName>
        <ecNumber evidence="3 8">1.2.4.1</ecNumber>
    </recommendedName>
</protein>
<evidence type="ECO:0000259" key="9">
    <source>
        <dbReference type="Pfam" id="PF00676"/>
    </source>
</evidence>
<evidence type="ECO:0000313" key="11">
    <source>
        <dbReference type="Proteomes" id="UP000001296"/>
    </source>
</evidence>
<comment type="subunit">
    <text evidence="2 8">Heterodimer of an alpha and a beta chain.</text>
</comment>
<dbReference type="PANTHER" id="PTHR11516">
    <property type="entry name" value="PYRUVATE DEHYDROGENASE E1 COMPONENT, ALPHA SUBUNIT BACTERIAL AND ORGANELLAR"/>
    <property type="match status" value="1"/>
</dbReference>
<dbReference type="KEGG" id="sta:STHERM_c19620"/>
<dbReference type="InterPro" id="IPR017597">
    <property type="entry name" value="Pyrv_DH_E1_asu_subgrp-y"/>
</dbReference>
<keyword evidence="6 8" id="KW-0786">Thiamine pyrophosphate</keyword>
<keyword evidence="5 8" id="KW-0560">Oxidoreductase</keyword>
<evidence type="ECO:0000256" key="1">
    <source>
        <dbReference type="ARBA" id="ARBA00001964"/>
    </source>
</evidence>
<dbReference type="AlphaFoldDB" id="E0RQC1"/>
<dbReference type="PANTHER" id="PTHR11516:SF60">
    <property type="entry name" value="PYRUVATE DEHYDROGENASE E1 COMPONENT SUBUNIT ALPHA"/>
    <property type="match status" value="1"/>
</dbReference>
<dbReference type="EC" id="1.2.4.1" evidence="3 8"/>
<dbReference type="InterPro" id="IPR029061">
    <property type="entry name" value="THDP-binding"/>
</dbReference>
<dbReference type="RefSeq" id="WP_013314736.1">
    <property type="nucleotide sequence ID" value="NC_014484.1"/>
</dbReference>
<accession>E0RQC1</accession>
<evidence type="ECO:0000256" key="6">
    <source>
        <dbReference type="ARBA" id="ARBA00023052"/>
    </source>
</evidence>
<keyword evidence="7 8" id="KW-0670">Pyruvate</keyword>
<dbReference type="CDD" id="cd02000">
    <property type="entry name" value="TPP_E1_PDC_ADC_BCADC"/>
    <property type="match status" value="1"/>
</dbReference>
<evidence type="ECO:0000313" key="10">
    <source>
        <dbReference type="EMBL" id="ADN02897.1"/>
    </source>
</evidence>
<dbReference type="eggNOG" id="COG1071">
    <property type="taxonomic scope" value="Bacteria"/>
</dbReference>
<evidence type="ECO:0000256" key="3">
    <source>
        <dbReference type="ARBA" id="ARBA00012281"/>
    </source>
</evidence>
<dbReference type="Pfam" id="PF00676">
    <property type="entry name" value="E1_dh"/>
    <property type="match status" value="1"/>
</dbReference>
<organism evidence="10 11">
    <name type="scientific">Winmispira thermophila (strain ATCC 49972 / DSM 6192 / RI 19.B1)</name>
    <name type="common">Spirochaeta thermophila</name>
    <dbReference type="NCBI Taxonomy" id="665571"/>
    <lineage>
        <taxon>Bacteria</taxon>
        <taxon>Pseudomonadati</taxon>
        <taxon>Spirochaetota</taxon>
        <taxon>Spirochaetia</taxon>
        <taxon>Winmispirales</taxon>
        <taxon>Winmispiraceae</taxon>
        <taxon>Winmispira</taxon>
    </lineage>
</organism>
<evidence type="ECO:0000256" key="7">
    <source>
        <dbReference type="ARBA" id="ARBA00023317"/>
    </source>
</evidence>
<feature type="domain" description="Dehydrogenase E1 component" evidence="9">
    <location>
        <begin position="25"/>
        <end position="320"/>
    </location>
</feature>
<sequence length="338" mass="37818">MGVKRPRTQRGERSDRDLYMKFLREMLLIRLFEEKAAQMYGLRKIGGFCHLYIGQEAVAVGSIAAIDLSKDYVVTAYRDHGHALACGMDPKVVMAELFGKVTGCSRGKGGSMHMFDVEKHFLGGNGIVGAQIPVGTGVAFAQKYQGTGGVTLVYFGDGAIHQGAFHEALNMAKIWELPVVYVCENNQWGMGTFWKKVSAVADLYKLGAAYDIPGVQVDGMDVRAVYEATGEAVSRAREGQPVLIEARTYRYKGHSMSDPAKYRTREELEEYKRQDPIGRLKTFMEEEGLLDEETFRSLYDEIQREVEEAVAFAEQSEEPALHTMYEDVYAGEDAIWRS</sequence>